<dbReference type="InterPro" id="IPR005625">
    <property type="entry name" value="PepSY-ass_TM"/>
</dbReference>
<dbReference type="RefSeq" id="WP_145957645.1">
    <property type="nucleotide sequence ID" value="NZ_AP018042.1"/>
</dbReference>
<organism evidence="2 3">
    <name type="scientific">Labilibaculum antarcticum</name>
    <dbReference type="NCBI Taxonomy" id="1717717"/>
    <lineage>
        <taxon>Bacteria</taxon>
        <taxon>Pseudomonadati</taxon>
        <taxon>Bacteroidota</taxon>
        <taxon>Bacteroidia</taxon>
        <taxon>Marinilabiliales</taxon>
        <taxon>Marinifilaceae</taxon>
        <taxon>Labilibaculum</taxon>
    </lineage>
</organism>
<proteinExistence type="predicted"/>
<accession>A0A1Y1CLJ5</accession>
<feature type="transmembrane region" description="Helical" evidence="1">
    <location>
        <begin position="243"/>
        <end position="265"/>
    </location>
</feature>
<reference evidence="3" key="2">
    <citation type="journal article" date="2020" name="Antonie Van Leeuwenhoek">
        <title>Labilibaculum antarcticum sp. nov., a novel facultative anaerobic, psychrotorelant bacterium isolated from marine sediment of Antarctica.</title>
        <authorList>
            <person name="Watanabe M."/>
            <person name="Kojima H."/>
            <person name="Fukui M."/>
        </authorList>
    </citation>
    <scope>NUCLEOTIDE SEQUENCE [LARGE SCALE GENOMIC DNA]</scope>
    <source>
        <strain evidence="3">SPP2</strain>
    </source>
</reference>
<dbReference type="PANTHER" id="PTHR34219">
    <property type="entry name" value="IRON-REGULATED INNER MEMBRANE PROTEIN-RELATED"/>
    <property type="match status" value="1"/>
</dbReference>
<evidence type="ECO:0000256" key="1">
    <source>
        <dbReference type="SAM" id="Phobius"/>
    </source>
</evidence>
<keyword evidence="1" id="KW-1133">Transmembrane helix</keyword>
<feature type="transmembrane region" description="Helical" evidence="1">
    <location>
        <begin position="296"/>
        <end position="314"/>
    </location>
</feature>
<evidence type="ECO:0000313" key="2">
    <source>
        <dbReference type="EMBL" id="BAX81266.1"/>
    </source>
</evidence>
<feature type="transmembrane region" description="Helical" evidence="1">
    <location>
        <begin position="43"/>
        <end position="65"/>
    </location>
</feature>
<feature type="transmembrane region" description="Helical" evidence="1">
    <location>
        <begin position="6"/>
        <end position="31"/>
    </location>
</feature>
<dbReference type="EMBL" id="AP018042">
    <property type="protein sequence ID" value="BAX81266.1"/>
    <property type="molecule type" value="Genomic_DNA"/>
</dbReference>
<keyword evidence="3" id="KW-1185">Reference proteome</keyword>
<sequence length="537" mass="61455">MDDINSALGSFFMCGFVVVWGTICVILYAVMDRFKTIKFLKKYHKWPSLALTIFILLFSISGIVMNHRGVFSSVDVDRQYLGSEYQYSNWNKAAVKSGVTIQGDTALIYGNIGIWKTTDNFKTFEDFNSGFKSGVDNRKIEKIIKTDSGEMYAGTLLGLFHQNTATESWEALSLPVAEERIVDLVEIKDELFVLTRSNLLKKTNEGFQIVELLPSETFDNKISLFKTLWEVHSGEAFGLFGQLFVDFIGFVFIFLCVSGFIYFIYPDWIKKLKKKGKDVKRKINFLKFNLKWHNHFGNWLIVFLVLTTLTGMFLRPPLLIAIVSNRVPKIPFTHLDNPNPWYDQLRRIMYDEELDRILLATNESVYYSDDVFISAPKAFIVQPPISVMGVNVFEKANSGSYLVGSFSGLFYWIPEKGMVFNYITKKPHVPVKTMGPPISAHPIAGYLKDVKGKEILFDYNLGAGNLSDTSGFTQMPENILHSPMSLWNLCLEIHTGRIYQYVFGKFYILFIPLAGLSILWILITGYILYHKQRKGKK</sequence>
<evidence type="ECO:0000313" key="3">
    <source>
        <dbReference type="Proteomes" id="UP000218267"/>
    </source>
</evidence>
<name>A0A1Y1CLJ5_9BACT</name>
<keyword evidence="1" id="KW-0472">Membrane</keyword>
<dbReference type="OrthoDB" id="1111139at2"/>
<dbReference type="AlphaFoldDB" id="A0A1Y1CLJ5"/>
<dbReference type="Pfam" id="PF03929">
    <property type="entry name" value="PepSY_TM"/>
    <property type="match status" value="2"/>
</dbReference>
<evidence type="ECO:0008006" key="4">
    <source>
        <dbReference type="Google" id="ProtNLM"/>
    </source>
</evidence>
<keyword evidence="1" id="KW-0812">Transmembrane</keyword>
<dbReference type="Proteomes" id="UP000218267">
    <property type="component" value="Chromosome"/>
</dbReference>
<protein>
    <recommendedName>
        <fullName evidence="4">PepSY domain-containing protein</fullName>
    </recommendedName>
</protein>
<dbReference type="Gene3D" id="2.130.10.10">
    <property type="entry name" value="YVTN repeat-like/Quinoprotein amine dehydrogenase"/>
    <property type="match status" value="1"/>
</dbReference>
<gene>
    <name evidence="2" type="ORF">ALGA_2961</name>
</gene>
<dbReference type="KEGG" id="mbas:ALGA_2961"/>
<reference evidence="2 3" key="1">
    <citation type="journal article" date="2018" name="Mar. Genomics">
        <title>Complete genome sequence of Marinifilaceae bacterium strain SPP2, isolated from the Antarctic marine sediment.</title>
        <authorList>
            <person name="Watanabe M."/>
            <person name="Kojima H."/>
            <person name="Fukui M."/>
        </authorList>
    </citation>
    <scope>NUCLEOTIDE SEQUENCE [LARGE SCALE GENOMIC DNA]</scope>
    <source>
        <strain evidence="2 3">SPP2</strain>
    </source>
</reference>
<dbReference type="InterPro" id="IPR015943">
    <property type="entry name" value="WD40/YVTN_repeat-like_dom_sf"/>
</dbReference>
<feature type="transmembrane region" description="Helical" evidence="1">
    <location>
        <begin position="506"/>
        <end position="529"/>
    </location>
</feature>